<dbReference type="KEGG" id="vbh:CMV30_12575"/>
<evidence type="ECO:0000313" key="2">
    <source>
        <dbReference type="EMBL" id="ATC64727.1"/>
    </source>
</evidence>
<dbReference type="RefSeq" id="WP_096056358.1">
    <property type="nucleotide sequence ID" value="NZ_CP023344.1"/>
</dbReference>
<dbReference type="SUPFAM" id="SSF55729">
    <property type="entry name" value="Acyl-CoA N-acyltransferases (Nat)"/>
    <property type="match status" value="1"/>
</dbReference>
<dbReference type="PANTHER" id="PTHR43072">
    <property type="entry name" value="N-ACETYLTRANSFERASE"/>
    <property type="match status" value="1"/>
</dbReference>
<dbReference type="InterPro" id="IPR000182">
    <property type="entry name" value="GNAT_dom"/>
</dbReference>
<dbReference type="EMBL" id="CP023344">
    <property type="protein sequence ID" value="ATC64727.1"/>
    <property type="molecule type" value="Genomic_DNA"/>
</dbReference>
<protein>
    <recommendedName>
        <fullName evidence="1">N-acetyltransferase domain-containing protein</fullName>
    </recommendedName>
</protein>
<dbReference type="CDD" id="cd04301">
    <property type="entry name" value="NAT_SF"/>
    <property type="match status" value="1"/>
</dbReference>
<reference evidence="2 3" key="1">
    <citation type="submission" date="2017-09" db="EMBL/GenBank/DDBJ databases">
        <title>Complete genome sequence of Verrucomicrobial strain HZ-65, isolated from freshwater.</title>
        <authorList>
            <person name="Choi A."/>
        </authorList>
    </citation>
    <scope>NUCLEOTIDE SEQUENCE [LARGE SCALE GENOMIC DNA]</scope>
    <source>
        <strain evidence="2 3">HZ-65</strain>
    </source>
</reference>
<feature type="domain" description="N-acetyltransferase" evidence="1">
    <location>
        <begin position="98"/>
        <end position="255"/>
    </location>
</feature>
<dbReference type="GO" id="GO:0016747">
    <property type="term" value="F:acyltransferase activity, transferring groups other than amino-acyl groups"/>
    <property type="evidence" value="ECO:0007669"/>
    <property type="project" value="InterPro"/>
</dbReference>
<proteinExistence type="predicted"/>
<dbReference type="PROSITE" id="PS51186">
    <property type="entry name" value="GNAT"/>
    <property type="match status" value="1"/>
</dbReference>
<dbReference type="AlphaFoldDB" id="A0A290Q910"/>
<dbReference type="Gene3D" id="3.40.630.30">
    <property type="match status" value="1"/>
</dbReference>
<name>A0A290Q910_9BACT</name>
<accession>A0A290Q910</accession>
<gene>
    <name evidence="2" type="ORF">CMV30_12575</name>
</gene>
<evidence type="ECO:0000313" key="3">
    <source>
        <dbReference type="Proteomes" id="UP000217265"/>
    </source>
</evidence>
<keyword evidence="3" id="KW-1185">Reference proteome</keyword>
<sequence>MINSTAQDPQPCVLLPWDTNFFGFRIGRVKDSQLTEISTAAILEWSEKQNIRCLYFSGDGTHAETLQLAFRAGFQFIDVRVELALSLESTSAYSEPEDVIRSASPTDLGNLQALARKSHYDTRFFKDLGFPRHRAQDLYGEWIQRDLKIHHVIMATCPGERDRPAGYITCQIDPEIRQGRIGLIAVDTQSQGKGIGRALVHAGLNWFRASHCSIVNVATQASNLPALRLYQAVGFRHIESSVWFHHWFPSTHELQ</sequence>
<dbReference type="OrthoDB" id="9794566at2"/>
<organism evidence="2 3">
    <name type="scientific">Nibricoccus aquaticus</name>
    <dbReference type="NCBI Taxonomy" id="2576891"/>
    <lineage>
        <taxon>Bacteria</taxon>
        <taxon>Pseudomonadati</taxon>
        <taxon>Verrucomicrobiota</taxon>
        <taxon>Opitutia</taxon>
        <taxon>Opitutales</taxon>
        <taxon>Opitutaceae</taxon>
        <taxon>Nibricoccus</taxon>
    </lineage>
</organism>
<dbReference type="Pfam" id="PF00583">
    <property type="entry name" value="Acetyltransf_1"/>
    <property type="match status" value="1"/>
</dbReference>
<evidence type="ECO:0000259" key="1">
    <source>
        <dbReference type="PROSITE" id="PS51186"/>
    </source>
</evidence>
<dbReference type="Proteomes" id="UP000217265">
    <property type="component" value="Chromosome"/>
</dbReference>
<dbReference type="InterPro" id="IPR016181">
    <property type="entry name" value="Acyl_CoA_acyltransferase"/>
</dbReference>